<dbReference type="InterPro" id="IPR050502">
    <property type="entry name" value="Euk_RNA-bind_prot"/>
</dbReference>
<feature type="domain" description="RRM" evidence="4">
    <location>
        <begin position="189"/>
        <end position="267"/>
    </location>
</feature>
<dbReference type="SMART" id="SM00360">
    <property type="entry name" value="RRM"/>
    <property type="match status" value="2"/>
</dbReference>
<keyword evidence="6" id="KW-1185">Reference proteome</keyword>
<proteinExistence type="predicted"/>
<dbReference type="InterPro" id="IPR012677">
    <property type="entry name" value="Nucleotide-bd_a/b_plait_sf"/>
</dbReference>
<dbReference type="GO" id="GO:0009535">
    <property type="term" value="C:chloroplast thylakoid membrane"/>
    <property type="evidence" value="ECO:0007669"/>
    <property type="project" value="TreeGrafter"/>
</dbReference>
<dbReference type="OrthoDB" id="1700726at2759"/>
<dbReference type="PANTHER" id="PTHR48025">
    <property type="entry name" value="OS02G0815200 PROTEIN"/>
    <property type="match status" value="1"/>
</dbReference>
<feature type="compositionally biased region" description="Acidic residues" evidence="3">
    <location>
        <begin position="81"/>
        <end position="95"/>
    </location>
</feature>
<dbReference type="PANTHER" id="PTHR48025:SF9">
    <property type="entry name" value="OS02G0815200 PROTEIN"/>
    <property type="match status" value="1"/>
</dbReference>
<evidence type="ECO:0000256" key="1">
    <source>
        <dbReference type="ARBA" id="ARBA00022884"/>
    </source>
</evidence>
<comment type="caution">
    <text evidence="5">The sequence shown here is derived from an EMBL/GenBank/DDBJ whole genome shotgun (WGS) entry which is preliminary data.</text>
</comment>
<keyword evidence="1 2" id="KW-0694">RNA-binding</keyword>
<accession>A0A835PI88</accession>
<dbReference type="AlphaFoldDB" id="A0A835PI88"/>
<evidence type="ECO:0000259" key="4">
    <source>
        <dbReference type="PROSITE" id="PS50102"/>
    </source>
</evidence>
<reference evidence="5 6" key="1">
    <citation type="journal article" date="2020" name="Nat. Food">
        <title>A phased Vanilla planifolia genome enables genetic improvement of flavour and production.</title>
        <authorList>
            <person name="Hasing T."/>
            <person name="Tang H."/>
            <person name="Brym M."/>
            <person name="Khazi F."/>
            <person name="Huang T."/>
            <person name="Chambers A.H."/>
        </authorList>
    </citation>
    <scope>NUCLEOTIDE SEQUENCE [LARGE SCALE GENOMIC DNA]</scope>
    <source>
        <tissue evidence="5">Leaf</tissue>
    </source>
</reference>
<dbReference type="Pfam" id="PF00076">
    <property type="entry name" value="RRM_1"/>
    <property type="match status" value="2"/>
</dbReference>
<evidence type="ECO:0000256" key="2">
    <source>
        <dbReference type="PROSITE-ProRule" id="PRU00176"/>
    </source>
</evidence>
<dbReference type="PROSITE" id="PS50102">
    <property type="entry name" value="RRM"/>
    <property type="match status" value="2"/>
</dbReference>
<feature type="region of interest" description="Disordered" evidence="3">
    <location>
        <begin position="63"/>
        <end position="95"/>
    </location>
</feature>
<evidence type="ECO:0000313" key="5">
    <source>
        <dbReference type="EMBL" id="KAG0453163.1"/>
    </source>
</evidence>
<sequence length="270" mass="29886">MATATAAAAVGSCFTSTVSPRRCIVRSSCYSVPSFLSLRQTIDHRSIAAAPRRRTLPRTTAALAQEEASAEVEQQDKAEEGVEEEAREEEAEELPQEPKLYFGNLPFNCDSAELAGIIQEYASPEVIEVLYDRDTGKSKGYAFVTMSTIEDCKVVISNLDGSNYNGRVLRVNFSDKPKRMMPLYPESEYKLFVGNIAWSVTSEALKQVFQDYGNLVSARVIFNGETGKSRGYGFICYSNREEMEAAMKALNGVVLEGRPIRVCLAEGRRV</sequence>
<organism evidence="5 6">
    <name type="scientific">Vanilla planifolia</name>
    <name type="common">Vanilla</name>
    <dbReference type="NCBI Taxonomy" id="51239"/>
    <lineage>
        <taxon>Eukaryota</taxon>
        <taxon>Viridiplantae</taxon>
        <taxon>Streptophyta</taxon>
        <taxon>Embryophyta</taxon>
        <taxon>Tracheophyta</taxon>
        <taxon>Spermatophyta</taxon>
        <taxon>Magnoliopsida</taxon>
        <taxon>Liliopsida</taxon>
        <taxon>Asparagales</taxon>
        <taxon>Orchidaceae</taxon>
        <taxon>Vanilloideae</taxon>
        <taxon>Vanilleae</taxon>
        <taxon>Vanilla</taxon>
    </lineage>
</organism>
<evidence type="ECO:0000313" key="6">
    <source>
        <dbReference type="Proteomes" id="UP000636800"/>
    </source>
</evidence>
<dbReference type="Gene3D" id="3.30.70.330">
    <property type="match status" value="2"/>
</dbReference>
<evidence type="ECO:0000256" key="3">
    <source>
        <dbReference type="SAM" id="MobiDB-lite"/>
    </source>
</evidence>
<dbReference type="FunFam" id="3.30.70.330:FF:000361">
    <property type="entry name" value="28 kDa ribonucleoprotein, chloroplastic"/>
    <property type="match status" value="1"/>
</dbReference>
<gene>
    <name evidence="5" type="ORF">HPP92_025827</name>
</gene>
<dbReference type="SUPFAM" id="SSF54928">
    <property type="entry name" value="RNA-binding domain, RBD"/>
    <property type="match status" value="2"/>
</dbReference>
<protein>
    <recommendedName>
        <fullName evidence="4">RRM domain-containing protein</fullName>
    </recommendedName>
</protein>
<dbReference type="InterPro" id="IPR035979">
    <property type="entry name" value="RBD_domain_sf"/>
</dbReference>
<dbReference type="GO" id="GO:0003729">
    <property type="term" value="F:mRNA binding"/>
    <property type="evidence" value="ECO:0007669"/>
    <property type="project" value="TreeGrafter"/>
</dbReference>
<name>A0A835PI88_VANPL</name>
<dbReference type="GO" id="GO:1901259">
    <property type="term" value="P:chloroplast rRNA processing"/>
    <property type="evidence" value="ECO:0007669"/>
    <property type="project" value="TreeGrafter"/>
</dbReference>
<dbReference type="Proteomes" id="UP000636800">
    <property type="component" value="Unassembled WGS sequence"/>
</dbReference>
<feature type="domain" description="RRM" evidence="4">
    <location>
        <begin position="98"/>
        <end position="176"/>
    </location>
</feature>
<dbReference type="EMBL" id="JADCNL010000014">
    <property type="protein sequence ID" value="KAG0453163.1"/>
    <property type="molecule type" value="Genomic_DNA"/>
</dbReference>
<dbReference type="InterPro" id="IPR000504">
    <property type="entry name" value="RRM_dom"/>
</dbReference>